<sequence>MEIAAFEEAIHKALISIGIGRKPTFFHGVKADGERFCFVVEGRLFHTVRLYLASEVESFVAKKDLEPVRFFLYSRCLRYIAYNGKALENVACFGYNDMFEDEVQKCLRTLNFIDIKEEFSGKTKAQTGFHFCFCQTELKCYYTMLFATQEHNGEDIFFEFSFYDDLSKSRLHQIKDYLETTENTNLIDEIAYKLESYISYRKAIEWSAVEILKNNYSNLDDVIIQGQMVGLKANPNHSSKVAVYAGQNKVMILKEGEVTKIDATLLRTQDIFAGFADLNDPDVTLYLYEGNRY</sequence>
<accession>A0AC35TWS6</accession>
<name>A0AC35TWS6_9BILA</name>
<reference evidence="2" key="1">
    <citation type="submission" date="2016-11" db="UniProtKB">
        <authorList>
            <consortium name="WormBaseParasite"/>
        </authorList>
    </citation>
    <scope>IDENTIFICATION</scope>
    <source>
        <strain evidence="2">KR3021</strain>
    </source>
</reference>
<dbReference type="WBParaSite" id="RSKR_0000482200.1">
    <property type="protein sequence ID" value="RSKR_0000482200.1"/>
    <property type="gene ID" value="RSKR_0000482200"/>
</dbReference>
<proteinExistence type="predicted"/>
<organism evidence="1 2">
    <name type="scientific">Rhabditophanes sp. KR3021</name>
    <dbReference type="NCBI Taxonomy" id="114890"/>
    <lineage>
        <taxon>Eukaryota</taxon>
        <taxon>Metazoa</taxon>
        <taxon>Ecdysozoa</taxon>
        <taxon>Nematoda</taxon>
        <taxon>Chromadorea</taxon>
        <taxon>Rhabditida</taxon>
        <taxon>Tylenchina</taxon>
        <taxon>Panagrolaimomorpha</taxon>
        <taxon>Strongyloidoidea</taxon>
        <taxon>Alloionematidae</taxon>
        <taxon>Rhabditophanes</taxon>
    </lineage>
</organism>
<evidence type="ECO:0000313" key="2">
    <source>
        <dbReference type="WBParaSite" id="RSKR_0000482200.1"/>
    </source>
</evidence>
<protein>
    <submittedName>
        <fullName evidence="2">BTB domain-containing protein</fullName>
    </submittedName>
</protein>
<evidence type="ECO:0000313" key="1">
    <source>
        <dbReference type="Proteomes" id="UP000095286"/>
    </source>
</evidence>
<dbReference type="Proteomes" id="UP000095286">
    <property type="component" value="Unplaced"/>
</dbReference>